<keyword evidence="2" id="KW-1185">Reference proteome</keyword>
<evidence type="ECO:0000313" key="2">
    <source>
        <dbReference type="Proteomes" id="UP000198348"/>
    </source>
</evidence>
<reference evidence="1 2" key="1">
    <citation type="submission" date="2017-06" db="EMBL/GenBank/DDBJ databases">
        <authorList>
            <person name="Kim H.J."/>
            <person name="Triplett B.A."/>
        </authorList>
    </citation>
    <scope>NUCLEOTIDE SEQUENCE [LARGE SCALE GENOMIC DNA]</scope>
    <source>
        <strain evidence="1 2">DSM 45207</strain>
    </source>
</reference>
<proteinExistence type="predicted"/>
<evidence type="ECO:0000313" key="1">
    <source>
        <dbReference type="EMBL" id="SNR93489.1"/>
    </source>
</evidence>
<dbReference type="AlphaFoldDB" id="A0A239AD50"/>
<accession>A0A239AD50</accession>
<gene>
    <name evidence="1" type="ORF">SAMN06265360_1372</name>
</gene>
<dbReference type="Proteomes" id="UP000198348">
    <property type="component" value="Unassembled WGS sequence"/>
</dbReference>
<name>A0A239AD50_9PSEU</name>
<sequence>MAVLVENDTDRPLELRMAERGVLHDRMVIGDNTAFTIGTSLNTIGKQHPTILTPLPEAARDGMRVHVEKWWNDAQTIAVYPPIDPEQPEGDE</sequence>
<protein>
    <submittedName>
        <fullName evidence="1">Uncharacterized protein</fullName>
    </submittedName>
</protein>
<organism evidence="1 2">
    <name type="scientific">Haloechinothrix alba</name>
    <dbReference type="NCBI Taxonomy" id="664784"/>
    <lineage>
        <taxon>Bacteria</taxon>
        <taxon>Bacillati</taxon>
        <taxon>Actinomycetota</taxon>
        <taxon>Actinomycetes</taxon>
        <taxon>Pseudonocardiales</taxon>
        <taxon>Pseudonocardiaceae</taxon>
        <taxon>Haloechinothrix</taxon>
    </lineage>
</organism>
<dbReference type="EMBL" id="FZNW01000037">
    <property type="protein sequence ID" value="SNR93489.1"/>
    <property type="molecule type" value="Genomic_DNA"/>
</dbReference>